<dbReference type="PANTHER" id="PTHR40659:SF1">
    <property type="entry name" value="NICKEL_COBALT EFFLUX SYSTEM RCNA"/>
    <property type="match status" value="1"/>
</dbReference>
<evidence type="ECO:0000256" key="2">
    <source>
        <dbReference type="SAM" id="Phobius"/>
    </source>
</evidence>
<dbReference type="GO" id="GO:0005886">
    <property type="term" value="C:plasma membrane"/>
    <property type="evidence" value="ECO:0007669"/>
    <property type="project" value="UniProtKB-SubCell"/>
</dbReference>
<dbReference type="Pfam" id="PF13386">
    <property type="entry name" value="DsbD_2"/>
    <property type="match status" value="1"/>
</dbReference>
<dbReference type="InterPro" id="IPR051224">
    <property type="entry name" value="NiCoT_RcnA"/>
</dbReference>
<dbReference type="Proteomes" id="UP000002710">
    <property type="component" value="Chromosome"/>
</dbReference>
<dbReference type="AlphaFoldDB" id="Q30X26"/>
<feature type="transmembrane region" description="Helical" evidence="2">
    <location>
        <begin position="80"/>
        <end position="98"/>
    </location>
</feature>
<protein>
    <recommendedName>
        <fullName evidence="3">Urease accessory protein UreH-like transmembrane domain-containing protein</fullName>
    </recommendedName>
</protein>
<sequence length="251" mass="26708">MDTIFLVALQSSLFLGLIHGVNPCGHSWVVLAPFVAGEHRGSRVALLTASFFGGTALACLAIGASLGAVSAGIPQHIKEVTDTVTALVLVVLGLVLIIKPGLLHSHSHEHGDGHEHHHDHDHAHHHEHDGKDHHGHSREGSACSCSAPALSRWQKAGAAGLFVIGFMNMIVPCPTVAIMYKYALDSGSIGASTAVFASYALGTGLSLAVVIFAIYKVTTMMRTLRRPWVEPLIMRTAGALTVFFGVFSYFH</sequence>
<dbReference type="GO" id="GO:0015099">
    <property type="term" value="F:nickel cation transmembrane transporter activity"/>
    <property type="evidence" value="ECO:0007669"/>
    <property type="project" value="TreeGrafter"/>
</dbReference>
<feature type="transmembrane region" description="Helical" evidence="2">
    <location>
        <begin position="44"/>
        <end position="68"/>
    </location>
</feature>
<evidence type="ECO:0000259" key="3">
    <source>
        <dbReference type="Pfam" id="PF13386"/>
    </source>
</evidence>
<dbReference type="RefSeq" id="WP_011368745.1">
    <property type="nucleotide sequence ID" value="NC_007519.1"/>
</dbReference>
<keyword evidence="2" id="KW-0472">Membrane</keyword>
<accession>Q30X26</accession>
<keyword evidence="2" id="KW-1133">Transmembrane helix</keyword>
<dbReference type="eggNOG" id="ENOG5033NIF">
    <property type="taxonomic scope" value="Bacteria"/>
</dbReference>
<feature type="region of interest" description="Disordered" evidence="1">
    <location>
        <begin position="107"/>
        <end position="139"/>
    </location>
</feature>
<name>Q30X26_OLEA2</name>
<keyword evidence="5" id="KW-1185">Reference proteome</keyword>
<evidence type="ECO:0000313" key="4">
    <source>
        <dbReference type="EMBL" id="ABB39770.1"/>
    </source>
</evidence>
<dbReference type="GO" id="GO:0010045">
    <property type="term" value="P:response to nickel cation"/>
    <property type="evidence" value="ECO:0007669"/>
    <property type="project" value="TreeGrafter"/>
</dbReference>
<dbReference type="InterPro" id="IPR039447">
    <property type="entry name" value="UreH-like_TM_dom"/>
</dbReference>
<feature type="compositionally biased region" description="Basic and acidic residues" evidence="1">
    <location>
        <begin position="107"/>
        <end position="132"/>
    </location>
</feature>
<feature type="transmembrane region" description="Helical" evidence="2">
    <location>
        <begin position="158"/>
        <end position="182"/>
    </location>
</feature>
<dbReference type="PANTHER" id="PTHR40659">
    <property type="entry name" value="NICKEL/COBALT EFFLUX SYSTEM RCNA"/>
    <property type="match status" value="1"/>
</dbReference>
<dbReference type="KEGG" id="dde:Dde_2976"/>
<dbReference type="EMBL" id="CP000112">
    <property type="protein sequence ID" value="ABB39770.1"/>
    <property type="molecule type" value="Genomic_DNA"/>
</dbReference>
<proteinExistence type="predicted"/>
<dbReference type="GO" id="GO:0006824">
    <property type="term" value="P:cobalt ion transport"/>
    <property type="evidence" value="ECO:0007669"/>
    <property type="project" value="UniProtKB-KW"/>
</dbReference>
<feature type="transmembrane region" description="Helical" evidence="2">
    <location>
        <begin position="232"/>
        <end position="250"/>
    </location>
</feature>
<feature type="transmembrane region" description="Helical" evidence="2">
    <location>
        <begin position="194"/>
        <end position="217"/>
    </location>
</feature>
<gene>
    <name evidence="4" type="ordered locus">Dde_2976</name>
</gene>
<dbReference type="GO" id="GO:0032025">
    <property type="term" value="P:response to cobalt ion"/>
    <property type="evidence" value="ECO:0007669"/>
    <property type="project" value="TreeGrafter"/>
</dbReference>
<dbReference type="GO" id="GO:0046583">
    <property type="term" value="F:monoatomic cation efflux transmembrane transporter activity"/>
    <property type="evidence" value="ECO:0007669"/>
    <property type="project" value="TreeGrafter"/>
</dbReference>
<organism evidence="4 5">
    <name type="scientific">Oleidesulfovibrio alaskensis (strain ATCC BAA-1058 / DSM 17464 / G20)</name>
    <name type="common">Desulfovibrio alaskensis</name>
    <dbReference type="NCBI Taxonomy" id="207559"/>
    <lineage>
        <taxon>Bacteria</taxon>
        <taxon>Pseudomonadati</taxon>
        <taxon>Thermodesulfobacteriota</taxon>
        <taxon>Desulfovibrionia</taxon>
        <taxon>Desulfovibrionales</taxon>
        <taxon>Desulfovibrionaceae</taxon>
        <taxon>Oleidesulfovibrio</taxon>
    </lineage>
</organism>
<dbReference type="STRING" id="207559.Dde_2976"/>
<evidence type="ECO:0000256" key="1">
    <source>
        <dbReference type="SAM" id="MobiDB-lite"/>
    </source>
</evidence>
<evidence type="ECO:0000313" key="5">
    <source>
        <dbReference type="Proteomes" id="UP000002710"/>
    </source>
</evidence>
<dbReference type="HOGENOM" id="CLU_1114398_0_0_7"/>
<keyword evidence="2" id="KW-0812">Transmembrane</keyword>
<feature type="domain" description="Urease accessory protein UreH-like transmembrane" evidence="3">
    <location>
        <begin position="153"/>
        <end position="246"/>
    </location>
</feature>
<reference evidence="4 5" key="1">
    <citation type="journal article" date="2011" name="J. Bacteriol.">
        <title>Complete genome sequence and updated annotation of Desulfovibrio alaskensis G20.</title>
        <authorList>
            <person name="Hauser L.J."/>
            <person name="Land M.L."/>
            <person name="Brown S.D."/>
            <person name="Larimer F."/>
            <person name="Keller K.L."/>
            <person name="Rapp-Giles B.J."/>
            <person name="Price M.N."/>
            <person name="Lin M."/>
            <person name="Bruce D.C."/>
            <person name="Detter J.C."/>
            <person name="Tapia R."/>
            <person name="Han C.S."/>
            <person name="Goodwin L.A."/>
            <person name="Cheng J.F."/>
            <person name="Pitluck S."/>
            <person name="Copeland A."/>
            <person name="Lucas S."/>
            <person name="Nolan M."/>
            <person name="Lapidus A.L."/>
            <person name="Palumbo A.V."/>
            <person name="Wall J.D."/>
        </authorList>
    </citation>
    <scope>NUCLEOTIDE SEQUENCE [LARGE SCALE GENOMIC DNA]</scope>
    <source>
        <strain evidence="5">ATCC BAA 1058 / DSM 17464 / G20</strain>
    </source>
</reference>